<comment type="caution">
    <text evidence="1">The sequence shown here is derived from an EMBL/GenBank/DDBJ whole genome shotgun (WGS) entry which is preliminary data.</text>
</comment>
<accession>A0ABU1T4M0</accession>
<name>A0ABU1T4M0_9ACTO</name>
<dbReference type="RefSeq" id="WP_309956758.1">
    <property type="nucleotide sequence ID" value="NZ_JAVDUJ010000001.1"/>
</dbReference>
<evidence type="ECO:0000313" key="2">
    <source>
        <dbReference type="Proteomes" id="UP001266099"/>
    </source>
</evidence>
<evidence type="ECO:0000313" key="1">
    <source>
        <dbReference type="EMBL" id="MDR6939795.1"/>
    </source>
</evidence>
<sequence>MQGNAKNFGIPETVITEFEDLYAALEVKALNILRQAEDALAQTS</sequence>
<dbReference type="EMBL" id="JAVDUJ010000001">
    <property type="protein sequence ID" value="MDR6939795.1"/>
    <property type="molecule type" value="Genomic_DNA"/>
</dbReference>
<keyword evidence="2" id="KW-1185">Reference proteome</keyword>
<reference evidence="1 2" key="1">
    <citation type="submission" date="2023-07" db="EMBL/GenBank/DDBJ databases">
        <title>Sequencing the genomes of 1000 actinobacteria strains.</title>
        <authorList>
            <person name="Klenk H.-P."/>
        </authorList>
    </citation>
    <scope>NUCLEOTIDE SEQUENCE [LARGE SCALE GENOMIC DNA]</scope>
    <source>
        <strain evidence="1 2">DSM 15539</strain>
    </source>
</reference>
<organism evidence="1 2">
    <name type="scientific">Arcanobacterium hippocoleae</name>
    <dbReference type="NCBI Taxonomy" id="149017"/>
    <lineage>
        <taxon>Bacteria</taxon>
        <taxon>Bacillati</taxon>
        <taxon>Actinomycetota</taxon>
        <taxon>Actinomycetes</taxon>
        <taxon>Actinomycetales</taxon>
        <taxon>Actinomycetaceae</taxon>
        <taxon>Arcanobacterium</taxon>
    </lineage>
</organism>
<gene>
    <name evidence="1" type="ORF">J2S36_001338</name>
</gene>
<proteinExistence type="predicted"/>
<dbReference type="Proteomes" id="UP001266099">
    <property type="component" value="Unassembled WGS sequence"/>
</dbReference>
<protein>
    <submittedName>
        <fullName evidence="1">Uncharacterized protein</fullName>
    </submittedName>
</protein>